<feature type="compositionally biased region" description="Low complexity" evidence="1">
    <location>
        <begin position="86"/>
        <end position="95"/>
    </location>
</feature>
<evidence type="ECO:0000256" key="1">
    <source>
        <dbReference type="SAM" id="MobiDB-lite"/>
    </source>
</evidence>
<sequence>MGHTHPARGPRASGKNPGLAFPPRPGTKQAQPASRPRHKTTLTHPNLGGAPACRPPTVRHDTPRRTKQASPSTKAKPHPIQHQHQTTPKTRTPTKTAKLILNLFKNIY</sequence>
<keyword evidence="3" id="KW-1185">Reference proteome</keyword>
<dbReference type="EMBL" id="JAHRIN010042211">
    <property type="protein sequence ID" value="MEQ2205673.1"/>
    <property type="molecule type" value="Genomic_DNA"/>
</dbReference>
<evidence type="ECO:0000313" key="3">
    <source>
        <dbReference type="Proteomes" id="UP001434883"/>
    </source>
</evidence>
<organism evidence="2 3">
    <name type="scientific">Xenoophorus captivus</name>
    <dbReference type="NCBI Taxonomy" id="1517983"/>
    <lineage>
        <taxon>Eukaryota</taxon>
        <taxon>Metazoa</taxon>
        <taxon>Chordata</taxon>
        <taxon>Craniata</taxon>
        <taxon>Vertebrata</taxon>
        <taxon>Euteleostomi</taxon>
        <taxon>Actinopterygii</taxon>
        <taxon>Neopterygii</taxon>
        <taxon>Teleostei</taxon>
        <taxon>Neoteleostei</taxon>
        <taxon>Acanthomorphata</taxon>
        <taxon>Ovalentaria</taxon>
        <taxon>Atherinomorphae</taxon>
        <taxon>Cyprinodontiformes</taxon>
        <taxon>Goodeidae</taxon>
        <taxon>Xenoophorus</taxon>
    </lineage>
</organism>
<proteinExistence type="predicted"/>
<name>A0ABV0RDJ9_9TELE</name>
<feature type="region of interest" description="Disordered" evidence="1">
    <location>
        <begin position="1"/>
        <end position="95"/>
    </location>
</feature>
<protein>
    <submittedName>
        <fullName evidence="2">Uncharacterized protein</fullName>
    </submittedName>
</protein>
<reference evidence="2 3" key="1">
    <citation type="submission" date="2021-06" db="EMBL/GenBank/DDBJ databases">
        <authorList>
            <person name="Palmer J.M."/>
        </authorList>
    </citation>
    <scope>NUCLEOTIDE SEQUENCE [LARGE SCALE GENOMIC DNA]</scope>
    <source>
        <strain evidence="2 3">XC_2019</strain>
        <tissue evidence="2">Muscle</tissue>
    </source>
</reference>
<gene>
    <name evidence="2" type="ORF">XENOCAPTIV_008630</name>
</gene>
<dbReference type="Proteomes" id="UP001434883">
    <property type="component" value="Unassembled WGS sequence"/>
</dbReference>
<accession>A0ABV0RDJ9</accession>
<evidence type="ECO:0000313" key="2">
    <source>
        <dbReference type="EMBL" id="MEQ2205673.1"/>
    </source>
</evidence>
<comment type="caution">
    <text evidence="2">The sequence shown here is derived from an EMBL/GenBank/DDBJ whole genome shotgun (WGS) entry which is preliminary data.</text>
</comment>